<dbReference type="Proteomes" id="UP000314987">
    <property type="component" value="Unassembled WGS sequence"/>
</dbReference>
<organism evidence="4 5">
    <name type="scientific">Vombatus ursinus</name>
    <name type="common">Common wombat</name>
    <dbReference type="NCBI Taxonomy" id="29139"/>
    <lineage>
        <taxon>Eukaryota</taxon>
        <taxon>Metazoa</taxon>
        <taxon>Chordata</taxon>
        <taxon>Craniata</taxon>
        <taxon>Vertebrata</taxon>
        <taxon>Euteleostomi</taxon>
        <taxon>Mammalia</taxon>
        <taxon>Metatheria</taxon>
        <taxon>Diprotodontia</taxon>
        <taxon>Vombatidae</taxon>
        <taxon>Vombatus</taxon>
    </lineage>
</organism>
<dbReference type="SMART" id="SM00369">
    <property type="entry name" value="LRR_TYP"/>
    <property type="match status" value="3"/>
</dbReference>
<reference evidence="5" key="1">
    <citation type="submission" date="2018-12" db="EMBL/GenBank/DDBJ databases">
        <authorList>
            <person name="Yazar S."/>
        </authorList>
    </citation>
    <scope>NUCLEOTIDE SEQUENCE [LARGE SCALE GENOMIC DNA]</scope>
</reference>
<dbReference type="InterPro" id="IPR050216">
    <property type="entry name" value="LRR_domain-containing"/>
</dbReference>
<evidence type="ECO:0000256" key="1">
    <source>
        <dbReference type="ARBA" id="ARBA00022614"/>
    </source>
</evidence>
<protein>
    <recommendedName>
        <fullName evidence="6">Leucine rich repeat containing 27</fullName>
    </recommendedName>
</protein>
<keyword evidence="2" id="KW-0677">Repeat</keyword>
<proteinExistence type="predicted"/>
<dbReference type="GO" id="GO:0005737">
    <property type="term" value="C:cytoplasm"/>
    <property type="evidence" value="ECO:0007669"/>
    <property type="project" value="TreeGrafter"/>
</dbReference>
<keyword evidence="5" id="KW-1185">Reference proteome</keyword>
<dbReference type="STRING" id="29139.ENSVURP00010014040"/>
<keyword evidence="1" id="KW-0433">Leucine-rich repeat</keyword>
<name>A0A4X2KXH8_VOMUR</name>
<dbReference type="Gene3D" id="3.80.10.10">
    <property type="entry name" value="Ribonuclease Inhibitor"/>
    <property type="match status" value="1"/>
</dbReference>
<dbReference type="PANTHER" id="PTHR48051:SF35">
    <property type="entry name" value="LEUCINE-RICH REPEAT-CONTAINING PROTEIN 27"/>
    <property type="match status" value="1"/>
</dbReference>
<evidence type="ECO:0000256" key="3">
    <source>
        <dbReference type="SAM" id="Coils"/>
    </source>
</evidence>
<dbReference type="GeneTree" id="ENSGT00390000007203"/>
<evidence type="ECO:0000256" key="2">
    <source>
        <dbReference type="ARBA" id="ARBA00022737"/>
    </source>
</evidence>
<dbReference type="Ensembl" id="ENSVURT00010015985.1">
    <property type="protein sequence ID" value="ENSVURP00010014040.1"/>
    <property type="gene ID" value="ENSVURG00010010783.1"/>
</dbReference>
<evidence type="ECO:0000313" key="4">
    <source>
        <dbReference type="Ensembl" id="ENSVURP00010014040.1"/>
    </source>
</evidence>
<keyword evidence="3" id="KW-0175">Coiled coil</keyword>
<sequence>MEGGCSIIESKGLIGHMESSSVKTRTPSIPLPKDVRNVVEGILFSPSPALDLSQRGLEHLSEEIFKIPHLKQLHLQRNELIIIPKDFFQLLPNLVWLDLRHNKIKAIPSGIGSHKNLKTLLMEKNPIKTLPVELGNLASLKALNLRSCPLEFPPRDVIRKGLLSILAFLRNWAQRQGAVAAAPCQEVVPVKKVNPEAKRGASNEETLQNDPEEKGCLFPHVEALNLAEVTEPSVDFSEDCFNEEEMKQFWKLRQEIVSSEKAEMLANQLLPLQLPLSLQSSHVKEHVQKLKDRVRIPLKKMYNSGRKISSFKNMFPEIPSYETTVRAKKDEERRVAALKELKEKQALIEQRKRDKKMLQKWREQADAMKKEKERLVNRQHPPKDTVLKKAPFATDPVEEKKTFSSLEKKRSMQLKLTQEQEELRPKSCVTTCARDTWTASCGESIGSQLLLEMPLASCPRHSPIIYFLTQNFRDQGVYNRSCSCHCLPHHPWSASDVKQLLMFSCRRNSQIRSRYLFHSWATVHFFQYAAFSKAIKCFH</sequence>
<dbReference type="InterPro" id="IPR032675">
    <property type="entry name" value="LRR_dom_sf"/>
</dbReference>
<reference evidence="4" key="2">
    <citation type="submission" date="2025-08" db="UniProtKB">
        <authorList>
            <consortium name="Ensembl"/>
        </authorList>
    </citation>
    <scope>IDENTIFICATION</scope>
</reference>
<dbReference type="SUPFAM" id="SSF52058">
    <property type="entry name" value="L domain-like"/>
    <property type="match status" value="1"/>
</dbReference>
<feature type="coiled-coil region" evidence="3">
    <location>
        <begin position="344"/>
        <end position="378"/>
    </location>
</feature>
<dbReference type="InterPro" id="IPR001611">
    <property type="entry name" value="Leu-rich_rpt"/>
</dbReference>
<gene>
    <name evidence="4" type="primary">LRRC27</name>
</gene>
<dbReference type="InterPro" id="IPR003591">
    <property type="entry name" value="Leu-rich_rpt_typical-subtyp"/>
</dbReference>
<evidence type="ECO:0008006" key="6">
    <source>
        <dbReference type="Google" id="ProtNLM"/>
    </source>
</evidence>
<dbReference type="AlphaFoldDB" id="A0A4X2KXH8"/>
<accession>A0A4X2KXH8</accession>
<dbReference type="PROSITE" id="PS51450">
    <property type="entry name" value="LRR"/>
    <property type="match status" value="1"/>
</dbReference>
<reference evidence="4" key="3">
    <citation type="submission" date="2025-09" db="UniProtKB">
        <authorList>
            <consortium name="Ensembl"/>
        </authorList>
    </citation>
    <scope>IDENTIFICATION</scope>
</reference>
<evidence type="ECO:0000313" key="5">
    <source>
        <dbReference type="Proteomes" id="UP000314987"/>
    </source>
</evidence>
<dbReference type="PANTHER" id="PTHR48051">
    <property type="match status" value="1"/>
</dbReference>
<dbReference type="Pfam" id="PF13855">
    <property type="entry name" value="LRR_8"/>
    <property type="match status" value="1"/>
</dbReference>